<dbReference type="PROSITE" id="PS51891">
    <property type="entry name" value="CENP_V_GFA"/>
    <property type="match status" value="1"/>
</dbReference>
<sequence>MATTTYKGHCDCGQTEWEVKLTADQASHVLCHCDDCKRVSTGAYTLNQIIPKSALTFTKGGDALKVYTYKALSGNPTHCYYCPNCTTHPYHHQTVLGPDTIVLRTGLLDGAKDFPVAAEIFCKDMYKWESKVAPAGASFDITPPS</sequence>
<dbReference type="Gene3D" id="3.90.1590.10">
    <property type="entry name" value="glutathione-dependent formaldehyde- activating enzyme (gfa)"/>
    <property type="match status" value="1"/>
</dbReference>
<evidence type="ECO:0000256" key="3">
    <source>
        <dbReference type="ARBA" id="ARBA00022833"/>
    </source>
</evidence>
<gene>
    <name evidence="6" type="ORF">NA57DRAFT_44429</name>
</gene>
<keyword evidence="2" id="KW-0479">Metal-binding</keyword>
<dbReference type="Pfam" id="PF04828">
    <property type="entry name" value="GFA"/>
    <property type="match status" value="1"/>
</dbReference>
<dbReference type="PANTHER" id="PTHR33337">
    <property type="entry name" value="GFA DOMAIN-CONTAINING PROTEIN"/>
    <property type="match status" value="1"/>
</dbReference>
<dbReference type="EMBL" id="ML978131">
    <property type="protein sequence ID" value="KAF2095428.1"/>
    <property type="molecule type" value="Genomic_DNA"/>
</dbReference>
<feature type="domain" description="CENP-V/GFA" evidence="5">
    <location>
        <begin position="6"/>
        <end position="129"/>
    </location>
</feature>
<keyword evidence="7" id="KW-1185">Reference proteome</keyword>
<evidence type="ECO:0000256" key="1">
    <source>
        <dbReference type="ARBA" id="ARBA00005495"/>
    </source>
</evidence>
<organism evidence="6 7">
    <name type="scientific">Rhizodiscina lignyota</name>
    <dbReference type="NCBI Taxonomy" id="1504668"/>
    <lineage>
        <taxon>Eukaryota</taxon>
        <taxon>Fungi</taxon>
        <taxon>Dikarya</taxon>
        <taxon>Ascomycota</taxon>
        <taxon>Pezizomycotina</taxon>
        <taxon>Dothideomycetes</taxon>
        <taxon>Pleosporomycetidae</taxon>
        <taxon>Aulographales</taxon>
        <taxon>Rhizodiscinaceae</taxon>
        <taxon>Rhizodiscina</taxon>
    </lineage>
</organism>
<dbReference type="OrthoDB" id="1601230at2759"/>
<comment type="similarity">
    <text evidence="1">Belongs to the Gfa family.</text>
</comment>
<comment type="caution">
    <text evidence="6">The sequence shown here is derived from an EMBL/GenBank/DDBJ whole genome shotgun (WGS) entry which is preliminary data.</text>
</comment>
<evidence type="ECO:0000313" key="6">
    <source>
        <dbReference type="EMBL" id="KAF2095428.1"/>
    </source>
</evidence>
<name>A0A9P4M381_9PEZI</name>
<keyword evidence="3" id="KW-0862">Zinc</keyword>
<dbReference type="SUPFAM" id="SSF51316">
    <property type="entry name" value="Mss4-like"/>
    <property type="match status" value="1"/>
</dbReference>
<evidence type="ECO:0000256" key="2">
    <source>
        <dbReference type="ARBA" id="ARBA00022723"/>
    </source>
</evidence>
<dbReference type="AlphaFoldDB" id="A0A9P4M381"/>
<keyword evidence="4" id="KW-0456">Lyase</keyword>
<accession>A0A9P4M381</accession>
<evidence type="ECO:0000313" key="7">
    <source>
        <dbReference type="Proteomes" id="UP000799772"/>
    </source>
</evidence>
<proteinExistence type="inferred from homology"/>
<dbReference type="Proteomes" id="UP000799772">
    <property type="component" value="Unassembled WGS sequence"/>
</dbReference>
<dbReference type="GO" id="GO:0016846">
    <property type="term" value="F:carbon-sulfur lyase activity"/>
    <property type="evidence" value="ECO:0007669"/>
    <property type="project" value="InterPro"/>
</dbReference>
<reference evidence="6" key="1">
    <citation type="journal article" date="2020" name="Stud. Mycol.">
        <title>101 Dothideomycetes genomes: a test case for predicting lifestyles and emergence of pathogens.</title>
        <authorList>
            <person name="Haridas S."/>
            <person name="Albert R."/>
            <person name="Binder M."/>
            <person name="Bloem J."/>
            <person name="Labutti K."/>
            <person name="Salamov A."/>
            <person name="Andreopoulos B."/>
            <person name="Baker S."/>
            <person name="Barry K."/>
            <person name="Bills G."/>
            <person name="Bluhm B."/>
            <person name="Cannon C."/>
            <person name="Castanera R."/>
            <person name="Culley D."/>
            <person name="Daum C."/>
            <person name="Ezra D."/>
            <person name="Gonzalez J."/>
            <person name="Henrissat B."/>
            <person name="Kuo A."/>
            <person name="Liang C."/>
            <person name="Lipzen A."/>
            <person name="Lutzoni F."/>
            <person name="Magnuson J."/>
            <person name="Mondo S."/>
            <person name="Nolan M."/>
            <person name="Ohm R."/>
            <person name="Pangilinan J."/>
            <person name="Park H.-J."/>
            <person name="Ramirez L."/>
            <person name="Alfaro M."/>
            <person name="Sun H."/>
            <person name="Tritt A."/>
            <person name="Yoshinaga Y."/>
            <person name="Zwiers L.-H."/>
            <person name="Turgeon B."/>
            <person name="Goodwin S."/>
            <person name="Spatafora J."/>
            <person name="Crous P."/>
            <person name="Grigoriev I."/>
        </authorList>
    </citation>
    <scope>NUCLEOTIDE SEQUENCE</scope>
    <source>
        <strain evidence="6">CBS 133067</strain>
    </source>
</reference>
<dbReference type="InterPro" id="IPR011057">
    <property type="entry name" value="Mss4-like_sf"/>
</dbReference>
<dbReference type="GO" id="GO:0046872">
    <property type="term" value="F:metal ion binding"/>
    <property type="evidence" value="ECO:0007669"/>
    <property type="project" value="UniProtKB-KW"/>
</dbReference>
<dbReference type="InterPro" id="IPR006913">
    <property type="entry name" value="CENP-V/GFA"/>
</dbReference>
<evidence type="ECO:0000259" key="5">
    <source>
        <dbReference type="PROSITE" id="PS51891"/>
    </source>
</evidence>
<dbReference type="PANTHER" id="PTHR33337:SF30">
    <property type="entry name" value="DUF636 DOMAIN PROTEIN (AFU_ORTHOLOGUE AFUA_1G03180)"/>
    <property type="match status" value="1"/>
</dbReference>
<evidence type="ECO:0000256" key="4">
    <source>
        <dbReference type="ARBA" id="ARBA00023239"/>
    </source>
</evidence>
<protein>
    <recommendedName>
        <fullName evidence="5">CENP-V/GFA domain-containing protein</fullName>
    </recommendedName>
</protein>